<sequence length="179" mass="19944">MAVSTNPRKSPRPPLDSAALERLALHYVERYATTRAKLRAYLERKLRERGWDGEGSPPHEALVARFAERGYVNDRLFAESRAEALARRGYGARRVDSALRIAGIEDADAAVARAEAHERGWDAALTYARRKKIGPFALEPSEENRRQKQLAAMLRAGHPFEFAKLLVAALPGECPADPN</sequence>
<accession>A0A418W6I8</accession>
<proteinExistence type="predicted"/>
<keyword evidence="2" id="KW-1185">Reference proteome</keyword>
<dbReference type="AlphaFoldDB" id="A0A418W6I8"/>
<organism evidence="1 2">
    <name type="scientific">Sphingomonas cavernae</name>
    <dbReference type="NCBI Taxonomy" id="2320861"/>
    <lineage>
        <taxon>Bacteria</taxon>
        <taxon>Pseudomonadati</taxon>
        <taxon>Pseudomonadota</taxon>
        <taxon>Alphaproteobacteria</taxon>
        <taxon>Sphingomonadales</taxon>
        <taxon>Sphingomonadaceae</taxon>
        <taxon>Sphingomonas</taxon>
    </lineage>
</organism>
<evidence type="ECO:0000313" key="1">
    <source>
        <dbReference type="EMBL" id="RJF85632.1"/>
    </source>
</evidence>
<reference evidence="1 2" key="1">
    <citation type="submission" date="2018-09" db="EMBL/GenBank/DDBJ databases">
        <authorList>
            <person name="Zhu H."/>
        </authorList>
    </citation>
    <scope>NUCLEOTIDE SEQUENCE [LARGE SCALE GENOMIC DNA]</scope>
    <source>
        <strain evidence="1 2">K2R01-6</strain>
    </source>
</reference>
<comment type="caution">
    <text evidence="1">The sequence shown here is derived from an EMBL/GenBank/DDBJ whole genome shotgun (WGS) entry which is preliminary data.</text>
</comment>
<dbReference type="EMBL" id="QYUM01000004">
    <property type="protein sequence ID" value="RJF85632.1"/>
    <property type="molecule type" value="Genomic_DNA"/>
</dbReference>
<gene>
    <name evidence="1" type="ORF">D3876_17140</name>
</gene>
<protein>
    <submittedName>
        <fullName evidence="1">RecX family transcriptional regulator</fullName>
    </submittedName>
</protein>
<dbReference type="OrthoDB" id="7432442at2"/>
<evidence type="ECO:0000313" key="2">
    <source>
        <dbReference type="Proteomes" id="UP000286100"/>
    </source>
</evidence>
<dbReference type="Proteomes" id="UP000286100">
    <property type="component" value="Unassembled WGS sequence"/>
</dbReference>
<name>A0A418W6I8_9SPHN</name>